<accession>A0A2N0R1E4</accession>
<name>A0A2N0R1E4_9GLOM</name>
<gene>
    <name evidence="1" type="ORF">RhiirA1_446302</name>
</gene>
<evidence type="ECO:0000313" key="1">
    <source>
        <dbReference type="EMBL" id="PKC57133.1"/>
    </source>
</evidence>
<proteinExistence type="predicted"/>
<evidence type="ECO:0000313" key="2">
    <source>
        <dbReference type="Proteomes" id="UP000232688"/>
    </source>
</evidence>
<dbReference type="VEuPathDB" id="FungiDB:FUN_009279"/>
<dbReference type="EMBL" id="LLXH01001916">
    <property type="protein sequence ID" value="PKC57133.1"/>
    <property type="molecule type" value="Genomic_DNA"/>
</dbReference>
<dbReference type="VEuPathDB" id="FungiDB:RhiirFUN_001183"/>
<dbReference type="VEuPathDB" id="FungiDB:RhiirA1_446302"/>
<protein>
    <submittedName>
        <fullName evidence="1">Uncharacterized protein</fullName>
    </submittedName>
</protein>
<dbReference type="AlphaFoldDB" id="A0A2N0R1E4"/>
<reference evidence="1 2" key="2">
    <citation type="submission" date="2017-10" db="EMBL/GenBank/DDBJ databases">
        <title>Genome analyses suggest a sexual origin of heterokaryosis in a supposedly ancient asexual fungus.</title>
        <authorList>
            <person name="Corradi N."/>
            <person name="Sedzielewska K."/>
            <person name="Noel J."/>
            <person name="Charron P."/>
            <person name="Farinelli L."/>
            <person name="Marton T."/>
            <person name="Kruger M."/>
            <person name="Pelin A."/>
            <person name="Brachmann A."/>
            <person name="Corradi N."/>
        </authorList>
    </citation>
    <scope>NUCLEOTIDE SEQUENCE [LARGE SCALE GENOMIC DNA]</scope>
    <source>
        <strain evidence="1 2">A1</strain>
    </source>
</reference>
<reference evidence="1 2" key="1">
    <citation type="submission" date="2017-10" db="EMBL/GenBank/DDBJ databases">
        <title>Extensive intraspecific genome diversity in a model arbuscular mycorrhizal fungus.</title>
        <authorList>
            <person name="Chen E.C.H."/>
            <person name="Morin E."/>
            <person name="Baudet D."/>
            <person name="Noel J."/>
            <person name="Ndikumana S."/>
            <person name="Charron P."/>
            <person name="St-Onge C."/>
            <person name="Giorgi J."/>
            <person name="Grigoriev I.V."/>
            <person name="Roux C."/>
            <person name="Martin F.M."/>
            <person name="Corradi N."/>
        </authorList>
    </citation>
    <scope>NUCLEOTIDE SEQUENCE [LARGE SCALE GENOMIC DNA]</scope>
    <source>
        <strain evidence="1 2">A1</strain>
    </source>
</reference>
<comment type="caution">
    <text evidence="1">The sequence shown here is derived from an EMBL/GenBank/DDBJ whole genome shotgun (WGS) entry which is preliminary data.</text>
</comment>
<organism evidence="1 2">
    <name type="scientific">Rhizophagus irregularis</name>
    <dbReference type="NCBI Taxonomy" id="588596"/>
    <lineage>
        <taxon>Eukaryota</taxon>
        <taxon>Fungi</taxon>
        <taxon>Fungi incertae sedis</taxon>
        <taxon>Mucoromycota</taxon>
        <taxon>Glomeromycotina</taxon>
        <taxon>Glomeromycetes</taxon>
        <taxon>Glomerales</taxon>
        <taxon>Glomeraceae</taxon>
        <taxon>Rhizophagus</taxon>
    </lineage>
</organism>
<dbReference type="Proteomes" id="UP000232688">
    <property type="component" value="Unassembled WGS sequence"/>
</dbReference>
<sequence length="134" mass="16055">MSCQIFLFSPKFNKKPIYNSPANKYQEFSNAFVYSIMVMTGNGTLNRADVCREAMQEWNKIKKKSTTEIDKIIKKFLNTQFSLYDIQIMRLRNPAPREPREDLTLLFLLFIQKDLHRKFLLMQQLKKRHQMKSQ</sequence>